<dbReference type="GO" id="GO:0008233">
    <property type="term" value="F:peptidase activity"/>
    <property type="evidence" value="ECO:0007669"/>
    <property type="project" value="UniProtKB-KW"/>
</dbReference>
<keyword evidence="2" id="KW-0378">Hydrolase</keyword>
<evidence type="ECO:0000313" key="3">
    <source>
        <dbReference type="Proteomes" id="UP000000788"/>
    </source>
</evidence>
<dbReference type="KEGG" id="pmj:P9211_01541"/>
<dbReference type="SUPFAM" id="SSF53067">
    <property type="entry name" value="Actin-like ATPase domain"/>
    <property type="match status" value="1"/>
</dbReference>
<keyword evidence="2" id="KW-0645">Protease</keyword>
<evidence type="ECO:0000259" key="1">
    <source>
        <dbReference type="Pfam" id="PF00814"/>
    </source>
</evidence>
<gene>
    <name evidence="2" type="ordered locus">P9211_01541</name>
</gene>
<reference evidence="2 3" key="1">
    <citation type="journal article" date="2007" name="PLoS Genet.">
        <title>Patterns and implications of gene gain and loss in the evolution of Prochlorococcus.</title>
        <authorList>
            <person name="Kettler G.C."/>
            <person name="Martiny A.C."/>
            <person name="Huang K."/>
            <person name="Zucker J."/>
            <person name="Coleman M.L."/>
            <person name="Rodrigue S."/>
            <person name="Chen F."/>
            <person name="Lapidus A."/>
            <person name="Ferriera S."/>
            <person name="Johnson J."/>
            <person name="Steglich C."/>
            <person name="Church G.M."/>
            <person name="Richardson P."/>
            <person name="Chisholm S.W."/>
        </authorList>
    </citation>
    <scope>NUCLEOTIDE SEQUENCE [LARGE SCALE GENOMIC DNA]</scope>
    <source>
        <strain evidence="3">MIT 9211</strain>
    </source>
</reference>
<organism evidence="2 3">
    <name type="scientific">Prochlorococcus marinus (strain MIT 9211)</name>
    <dbReference type="NCBI Taxonomy" id="93059"/>
    <lineage>
        <taxon>Bacteria</taxon>
        <taxon>Bacillati</taxon>
        <taxon>Cyanobacteriota</taxon>
        <taxon>Cyanophyceae</taxon>
        <taxon>Synechococcales</taxon>
        <taxon>Prochlorococcaceae</taxon>
        <taxon>Prochlorococcus</taxon>
    </lineage>
</organism>
<dbReference type="Pfam" id="PF00814">
    <property type="entry name" value="TsaD"/>
    <property type="match status" value="1"/>
</dbReference>
<dbReference type="Proteomes" id="UP000000788">
    <property type="component" value="Chromosome"/>
</dbReference>
<dbReference type="HOGENOM" id="CLU_099872_0_0_3"/>
<dbReference type="Gene3D" id="3.30.420.40">
    <property type="match status" value="1"/>
</dbReference>
<protein>
    <submittedName>
        <fullName evidence="2">Inactive metal-dependent protease-like protein, putative molecular chaperone</fullName>
    </submittedName>
</protein>
<accession>A9BCZ7</accession>
<sequence>MPLINKARYLLALHSSSENFGVAVIDLKDPNRKIKHAIFPGGRKLSNNIFTYIESLIPSKYWSQIARISVAKGPGGFTGTRLTVAIARTLAQQLDCSLDGISSFSLMAPRLAENLSNLQRKNAFWIIKKLERRGKIGGKYQITTNQDDFLPIELKEPFLLPLGIEVEPAVYVHEDLSKDIVKLIEISLLNHQKDIKSNWADVLPNYPISPVNS</sequence>
<dbReference type="NCBIfam" id="TIGR03725">
    <property type="entry name" value="T6A_YeaZ"/>
    <property type="match status" value="1"/>
</dbReference>
<dbReference type="InterPro" id="IPR022496">
    <property type="entry name" value="T6A_TsaB"/>
</dbReference>
<name>A9BCZ7_PROM4</name>
<dbReference type="EMBL" id="CP000878">
    <property type="protein sequence ID" value="ABX08085.1"/>
    <property type="molecule type" value="Genomic_DNA"/>
</dbReference>
<keyword evidence="3" id="KW-1185">Reference proteome</keyword>
<feature type="domain" description="Gcp-like" evidence="1">
    <location>
        <begin position="48"/>
        <end position="108"/>
    </location>
</feature>
<dbReference type="AlphaFoldDB" id="A9BCZ7"/>
<dbReference type="OrthoDB" id="9784166at2"/>
<dbReference type="RefSeq" id="WP_012194710.1">
    <property type="nucleotide sequence ID" value="NC_009976.1"/>
</dbReference>
<dbReference type="InterPro" id="IPR043129">
    <property type="entry name" value="ATPase_NBD"/>
</dbReference>
<evidence type="ECO:0000313" key="2">
    <source>
        <dbReference type="EMBL" id="ABX08085.1"/>
    </source>
</evidence>
<dbReference type="eggNOG" id="COG1214">
    <property type="taxonomic scope" value="Bacteria"/>
</dbReference>
<proteinExistence type="predicted"/>
<dbReference type="InterPro" id="IPR000905">
    <property type="entry name" value="Gcp-like_dom"/>
</dbReference>
<dbReference type="STRING" id="93059.P9211_01541"/>
<dbReference type="GO" id="GO:0006508">
    <property type="term" value="P:proteolysis"/>
    <property type="evidence" value="ECO:0007669"/>
    <property type="project" value="UniProtKB-KW"/>
</dbReference>
<dbReference type="GO" id="GO:0002949">
    <property type="term" value="P:tRNA threonylcarbamoyladenosine modification"/>
    <property type="evidence" value="ECO:0007669"/>
    <property type="project" value="InterPro"/>
</dbReference>